<keyword evidence="3" id="KW-0808">Transferase</keyword>
<dbReference type="InterPro" id="IPR002656">
    <property type="entry name" value="Acyl_transf_3_dom"/>
</dbReference>
<feature type="transmembrane region" description="Helical" evidence="1">
    <location>
        <begin position="37"/>
        <end position="57"/>
    </location>
</feature>
<protein>
    <submittedName>
        <fullName evidence="3">Acyltransferase</fullName>
    </submittedName>
</protein>
<dbReference type="AlphaFoldDB" id="A0A4P8WFK3"/>
<organism evidence="3 4">
    <name type="scientific">Natrinema versiforme</name>
    <dbReference type="NCBI Taxonomy" id="88724"/>
    <lineage>
        <taxon>Archaea</taxon>
        <taxon>Methanobacteriati</taxon>
        <taxon>Methanobacteriota</taxon>
        <taxon>Stenosarchaea group</taxon>
        <taxon>Halobacteria</taxon>
        <taxon>Halobacteriales</taxon>
        <taxon>Natrialbaceae</taxon>
        <taxon>Natrinema</taxon>
    </lineage>
</organism>
<sequence length="188" mass="20535">MDIPFEIRDALFFGFFYVSLGYTIYSRDWQPSPERSTLYLGATVLFGALHLGERYVLGYVLTGETIGQGVYAPSYTIATALGTVSLFCFLLSRPGLGRSTALPSWGRRYAVGIYVAHPPVLFVLETASETVSPFGYEISNTILWHLGSTPATVLGALIVYLASRKLRAIAGDGNGLPRSERLRNIGSK</sequence>
<gene>
    <name evidence="3" type="ORF">FEJ81_04790</name>
</gene>
<keyword evidence="1" id="KW-1133">Transmembrane helix</keyword>
<name>A0A4P8WFK3_9EURY</name>
<evidence type="ECO:0000313" key="3">
    <source>
        <dbReference type="EMBL" id="QCS41702.1"/>
    </source>
</evidence>
<dbReference type="OrthoDB" id="197377at2157"/>
<dbReference type="GeneID" id="40264564"/>
<feature type="transmembrane region" description="Helical" evidence="1">
    <location>
        <begin position="7"/>
        <end position="25"/>
    </location>
</feature>
<dbReference type="EMBL" id="CP040330">
    <property type="protein sequence ID" value="QCS41702.1"/>
    <property type="molecule type" value="Genomic_DNA"/>
</dbReference>
<dbReference type="RefSeq" id="WP_138244204.1">
    <property type="nucleotide sequence ID" value="NZ_CP040330.1"/>
</dbReference>
<feature type="transmembrane region" description="Helical" evidence="1">
    <location>
        <begin position="69"/>
        <end position="92"/>
    </location>
</feature>
<evidence type="ECO:0000256" key="1">
    <source>
        <dbReference type="SAM" id="Phobius"/>
    </source>
</evidence>
<evidence type="ECO:0000313" key="4">
    <source>
        <dbReference type="Proteomes" id="UP000302218"/>
    </source>
</evidence>
<keyword evidence="1" id="KW-0472">Membrane</keyword>
<keyword evidence="1" id="KW-0812">Transmembrane</keyword>
<dbReference type="Pfam" id="PF01757">
    <property type="entry name" value="Acyl_transf_3"/>
    <property type="match status" value="1"/>
</dbReference>
<feature type="transmembrane region" description="Helical" evidence="1">
    <location>
        <begin position="142"/>
        <end position="162"/>
    </location>
</feature>
<evidence type="ECO:0000259" key="2">
    <source>
        <dbReference type="Pfam" id="PF01757"/>
    </source>
</evidence>
<feature type="domain" description="Acyltransferase 3" evidence="2">
    <location>
        <begin position="11"/>
        <end position="160"/>
    </location>
</feature>
<proteinExistence type="predicted"/>
<dbReference type="KEGG" id="nvr:FEJ81_04790"/>
<dbReference type="GO" id="GO:0016747">
    <property type="term" value="F:acyltransferase activity, transferring groups other than amino-acyl groups"/>
    <property type="evidence" value="ECO:0007669"/>
    <property type="project" value="InterPro"/>
</dbReference>
<reference evidence="4" key="1">
    <citation type="submission" date="2019-05" db="EMBL/GenBank/DDBJ databases">
        <title>Genome sequence and methylation pattern of the halophilic Archaeon Natrinema versiforme BOL5-4.</title>
        <authorList>
            <person name="DasSarma P."/>
            <person name="Anton B.P."/>
            <person name="DasSarma S.L."/>
            <person name="Martinez F.L."/>
            <person name="Guzman D."/>
            <person name="Roberts R.J."/>
            <person name="DasSarma S."/>
        </authorList>
    </citation>
    <scope>NUCLEOTIDE SEQUENCE [LARGE SCALE GENOMIC DNA]</scope>
    <source>
        <strain evidence="4">BOL5-4</strain>
    </source>
</reference>
<keyword evidence="3" id="KW-0012">Acyltransferase</keyword>
<dbReference type="Proteomes" id="UP000302218">
    <property type="component" value="Chromosome"/>
</dbReference>
<accession>A0A4P8WFK3</accession>